<keyword evidence="3" id="KW-0050">Antiport</keyword>
<dbReference type="Pfam" id="PF01554">
    <property type="entry name" value="MatE"/>
    <property type="match status" value="2"/>
</dbReference>
<evidence type="ECO:0000256" key="5">
    <source>
        <dbReference type="ARBA" id="ARBA00022692"/>
    </source>
</evidence>
<dbReference type="EMBL" id="VRYN01000001">
    <property type="protein sequence ID" value="TYO82091.1"/>
    <property type="molecule type" value="Genomic_DNA"/>
</dbReference>
<evidence type="ECO:0000256" key="8">
    <source>
        <dbReference type="ARBA" id="ARBA00023136"/>
    </source>
</evidence>
<dbReference type="EMBL" id="CP038631">
    <property type="protein sequence ID" value="QCC45832.1"/>
    <property type="molecule type" value="Genomic_DNA"/>
</dbReference>
<dbReference type="AlphaFoldDB" id="A0A4D6GYS1"/>
<comment type="subcellular location">
    <subcellularLocation>
        <location evidence="1">Cell membrane</location>
        <topology evidence="1">Multi-pass membrane protein</topology>
    </subcellularLocation>
</comment>
<keyword evidence="8 10" id="KW-0472">Membrane</keyword>
<evidence type="ECO:0000256" key="10">
    <source>
        <dbReference type="SAM" id="Phobius"/>
    </source>
</evidence>
<dbReference type="InterPro" id="IPR048279">
    <property type="entry name" value="MdtK-like"/>
</dbReference>
<feature type="transmembrane region" description="Helical" evidence="10">
    <location>
        <begin position="363"/>
        <end position="384"/>
    </location>
</feature>
<keyword evidence="7" id="KW-0406">Ion transport</keyword>
<feature type="transmembrane region" description="Helical" evidence="10">
    <location>
        <begin position="428"/>
        <end position="450"/>
    </location>
</feature>
<keyword evidence="5 10" id="KW-0812">Transmembrane</keyword>
<reference evidence="11 13" key="1">
    <citation type="journal article" date="2019" name="Microbiol. Resour. Announc.">
        <title>The Genome Sequence of the Halobacterium salinarum Type Strain Is Closely Related to That of Laboratory Strains NRC-1 and R1.</title>
        <authorList>
            <person name="Pfeiffer F."/>
            <person name="Marchfelder A."/>
            <person name="Habermann B."/>
            <person name="Dyall-Smith M.L."/>
        </authorList>
    </citation>
    <scope>NUCLEOTIDE SEQUENCE [LARGE SCALE GENOMIC DNA]</scope>
    <source>
        <strain evidence="11">91-R6</strain>
        <strain evidence="13">ATCC 33171 / DSM 3754 / JCM 8978 / NBRC 102687 / NCIMB 764 / 91-R6</strain>
    </source>
</reference>
<feature type="transmembrane region" description="Helical" evidence="10">
    <location>
        <begin position="169"/>
        <end position="191"/>
    </location>
</feature>
<evidence type="ECO:0000256" key="7">
    <source>
        <dbReference type="ARBA" id="ARBA00023065"/>
    </source>
</evidence>
<reference evidence="11" key="3">
    <citation type="journal article" name="MicrobiologyOpen">
        <title>Whole-genome comparison between the type strain of Halobacterium salinarum (DSM 3754(T)) and the laboratory strains R1 and NRC-1.</title>
        <authorList>
            <person name="Pfeiffer F."/>
            <person name="Losensky G."/>
            <person name="Marchfelder A."/>
            <person name="Habermann B."/>
            <person name="Dyall-Smith M."/>
        </authorList>
    </citation>
    <scope>NUCLEOTIDE SEQUENCE</scope>
    <source>
        <strain evidence="11">91-R6</strain>
    </source>
</reference>
<name>A0A4D6GYS1_HALS9</name>
<dbReference type="RefSeq" id="WP_010903643.1">
    <property type="nucleotide sequence ID" value="NZ_VRYN01000001.1"/>
</dbReference>
<keyword evidence="6 10" id="KW-1133">Transmembrane helix</keyword>
<dbReference type="PANTHER" id="PTHR43298">
    <property type="entry name" value="MULTIDRUG RESISTANCE PROTEIN NORM-RELATED"/>
    <property type="match status" value="1"/>
</dbReference>
<evidence type="ECO:0000256" key="2">
    <source>
        <dbReference type="ARBA" id="ARBA00022448"/>
    </source>
</evidence>
<keyword evidence="4" id="KW-1003">Cell membrane</keyword>
<accession>A0A4D6GYS1</accession>
<dbReference type="PIRSF" id="PIRSF006603">
    <property type="entry name" value="DinF"/>
    <property type="match status" value="1"/>
</dbReference>
<dbReference type="Proteomes" id="UP000323075">
    <property type="component" value="Unassembled WGS sequence"/>
</dbReference>
<dbReference type="CDD" id="cd12082">
    <property type="entry name" value="MATE_like"/>
    <property type="match status" value="1"/>
</dbReference>
<evidence type="ECO:0000256" key="9">
    <source>
        <dbReference type="ARBA" id="ARBA00031636"/>
    </source>
</evidence>
<protein>
    <recommendedName>
        <fullName evidence="9">Multidrug-efflux transporter</fullName>
    </recommendedName>
</protein>
<dbReference type="GO" id="GO:0042910">
    <property type="term" value="F:xenobiotic transmembrane transporter activity"/>
    <property type="evidence" value="ECO:0007669"/>
    <property type="project" value="InterPro"/>
</dbReference>
<dbReference type="PANTHER" id="PTHR43298:SF2">
    <property type="entry name" value="FMN_FAD EXPORTER YEEO-RELATED"/>
    <property type="match status" value="1"/>
</dbReference>
<dbReference type="InterPro" id="IPR002528">
    <property type="entry name" value="MATE_fam"/>
</dbReference>
<feature type="transmembrane region" description="Helical" evidence="10">
    <location>
        <begin position="323"/>
        <end position="343"/>
    </location>
</feature>
<evidence type="ECO:0000256" key="1">
    <source>
        <dbReference type="ARBA" id="ARBA00004651"/>
    </source>
</evidence>
<evidence type="ECO:0000313" key="13">
    <source>
        <dbReference type="Proteomes" id="UP000296216"/>
    </source>
</evidence>
<dbReference type="GO" id="GO:0006811">
    <property type="term" value="P:monoatomic ion transport"/>
    <property type="evidence" value="ECO:0007669"/>
    <property type="project" value="UniProtKB-KW"/>
</dbReference>
<evidence type="ECO:0000256" key="3">
    <source>
        <dbReference type="ARBA" id="ARBA00022449"/>
    </source>
</evidence>
<proteinExistence type="predicted"/>
<organism evidence="11 13">
    <name type="scientific">Halobacterium salinarum (strain ATCC 33171 / DSM 3754 / JCM 8978 / NBRC 102687 / NCIMB 764 / 91-R6)</name>
    <dbReference type="NCBI Taxonomy" id="2597657"/>
    <lineage>
        <taxon>Archaea</taxon>
        <taxon>Methanobacteriati</taxon>
        <taxon>Methanobacteriota</taxon>
        <taxon>Stenosarchaea group</taxon>
        <taxon>Halobacteria</taxon>
        <taxon>Halobacteriales</taxon>
        <taxon>Halobacteriaceae</taxon>
        <taxon>Halobacterium</taxon>
    </lineage>
</organism>
<feature type="transmembrane region" description="Helical" evidence="10">
    <location>
        <begin position="129"/>
        <end position="148"/>
    </location>
</feature>
<evidence type="ECO:0000313" key="11">
    <source>
        <dbReference type="EMBL" id="QCC45832.1"/>
    </source>
</evidence>
<dbReference type="Proteomes" id="UP000296216">
    <property type="component" value="Chromosome"/>
</dbReference>
<feature type="transmembrane region" description="Helical" evidence="10">
    <location>
        <begin position="288"/>
        <end position="311"/>
    </location>
</feature>
<feature type="transmembrane region" description="Helical" evidence="10">
    <location>
        <begin position="96"/>
        <end position="117"/>
    </location>
</feature>
<dbReference type="GeneID" id="68694773"/>
<feature type="transmembrane region" description="Helical" evidence="10">
    <location>
        <begin position="197"/>
        <end position="223"/>
    </location>
</feature>
<dbReference type="GO" id="GO:0015297">
    <property type="term" value="F:antiporter activity"/>
    <property type="evidence" value="ECO:0007669"/>
    <property type="project" value="UniProtKB-KW"/>
</dbReference>
<dbReference type="NCBIfam" id="TIGR00797">
    <property type="entry name" value="matE"/>
    <property type="match status" value="1"/>
</dbReference>
<dbReference type="InterPro" id="IPR050222">
    <property type="entry name" value="MATE_MdtK"/>
</dbReference>
<evidence type="ECO:0000313" key="14">
    <source>
        <dbReference type="Proteomes" id="UP000323075"/>
    </source>
</evidence>
<feature type="transmembrane region" description="Helical" evidence="10">
    <location>
        <begin position="18"/>
        <end position="38"/>
    </location>
</feature>
<sequence>MFDLSRDEITGGSLPRALLVLTAPLVVQQYVVVVQQIVDVFWLGRVSRNAVSAVGLVAPLIGLLALATSVATIGCRVLVAQHVGADDAAAARSTGFHATVLVGAANLLLAVVVLWLAPDLVGVLLSDEAVIQLGATYLTVTTVGRVFGGMSDTIESGFVGWGDSRMSMLINVVAVLTNVVLDPFLVVGWQLPGFAGYGIFGAALATAIGYVAGFTVAVAGLGVDSTSFTIGRADLGVSRDTVRSLLSVGVPHAGQEAGRQIARLLVVAIVAGVAGSAGLAAYTIGARIATVAFVPAAAVGSAVSSIVGQNVGAGNPDRATRATWLAAGATTAGMAVLGVAQYSSPATIVSVFAPTFSGIELTYTVAYLQILAVGYWAFGLIYPIQGGFNGAGKTTVSMVATLLQYWGVRLPVAALGAYVVVFSVPVHAAFWAITASNVACAVGVTAYFWAQTSGATGLIERAATAAASD</sequence>
<keyword evidence="2" id="KW-0813">Transport</keyword>
<feature type="transmembrane region" description="Helical" evidence="10">
    <location>
        <begin position="396"/>
        <end position="422"/>
    </location>
</feature>
<evidence type="ECO:0000256" key="6">
    <source>
        <dbReference type="ARBA" id="ARBA00022989"/>
    </source>
</evidence>
<dbReference type="GO" id="GO:0005886">
    <property type="term" value="C:plasma membrane"/>
    <property type="evidence" value="ECO:0007669"/>
    <property type="project" value="UniProtKB-SubCell"/>
</dbReference>
<gene>
    <name evidence="12" type="ORF">APQ99_00609</name>
    <name evidence="11" type="ORF">HBSAL_10950</name>
</gene>
<feature type="transmembrane region" description="Helical" evidence="10">
    <location>
        <begin position="50"/>
        <end position="75"/>
    </location>
</feature>
<feature type="transmembrane region" description="Helical" evidence="10">
    <location>
        <begin position="261"/>
        <end position="282"/>
    </location>
</feature>
<evidence type="ECO:0000256" key="4">
    <source>
        <dbReference type="ARBA" id="ARBA00022475"/>
    </source>
</evidence>
<reference evidence="12 14" key="2">
    <citation type="submission" date="2019-07" db="EMBL/GenBank/DDBJ databases">
        <title>Genomic Encyclopedia of Archaeal and Bacterial Type Strains, Phase II (KMG-II): from individual species to whole genera.</title>
        <authorList>
            <person name="Goeker M."/>
        </authorList>
    </citation>
    <scope>NUCLEOTIDE SEQUENCE [LARGE SCALE GENOMIC DNA]</scope>
    <source>
        <strain evidence="12 14">DSM 3754</strain>
    </source>
</reference>
<evidence type="ECO:0000313" key="12">
    <source>
        <dbReference type="EMBL" id="TYO82091.1"/>
    </source>
</evidence>